<dbReference type="InterPro" id="IPR024061">
    <property type="entry name" value="NDT80_DNA-bd_dom"/>
</dbReference>
<evidence type="ECO:0000313" key="5">
    <source>
        <dbReference type="EMBL" id="ODQ82288.1"/>
    </source>
</evidence>
<dbReference type="Proteomes" id="UP000094336">
    <property type="component" value="Unassembled WGS sequence"/>
</dbReference>
<name>A0A1E3QX67_9ASCO</name>
<protein>
    <recommendedName>
        <fullName evidence="4">NDT80 domain-containing protein</fullName>
    </recommendedName>
</protein>
<dbReference type="AlphaFoldDB" id="A0A1E3QX67"/>
<dbReference type="SUPFAM" id="SSF49417">
    <property type="entry name" value="p53-like transcription factors"/>
    <property type="match status" value="1"/>
</dbReference>
<feature type="region of interest" description="Disordered" evidence="3">
    <location>
        <begin position="94"/>
        <end position="124"/>
    </location>
</feature>
<dbReference type="EMBL" id="KV454426">
    <property type="protein sequence ID" value="ODQ82288.1"/>
    <property type="molecule type" value="Genomic_DNA"/>
</dbReference>
<dbReference type="RefSeq" id="XP_018987616.1">
    <property type="nucleotide sequence ID" value="XM_019127351.1"/>
</dbReference>
<gene>
    <name evidence="5" type="ORF">BABINDRAFT_158913</name>
</gene>
<accession>A0A1E3QX67</accession>
<dbReference type="Gene3D" id="2.60.40.1390">
    <property type="entry name" value="NDT80 DNA-binding domain"/>
    <property type="match status" value="1"/>
</dbReference>
<organism evidence="5 6">
    <name type="scientific">Babjeviella inositovora NRRL Y-12698</name>
    <dbReference type="NCBI Taxonomy" id="984486"/>
    <lineage>
        <taxon>Eukaryota</taxon>
        <taxon>Fungi</taxon>
        <taxon>Dikarya</taxon>
        <taxon>Ascomycota</taxon>
        <taxon>Saccharomycotina</taxon>
        <taxon>Pichiomycetes</taxon>
        <taxon>Serinales incertae sedis</taxon>
        <taxon>Babjeviella</taxon>
    </lineage>
</organism>
<feature type="domain" description="NDT80" evidence="4">
    <location>
        <begin position="99"/>
        <end position="341"/>
    </location>
</feature>
<feature type="region of interest" description="Disordered" evidence="3">
    <location>
        <begin position="437"/>
        <end position="467"/>
    </location>
</feature>
<dbReference type="GO" id="GO:0051321">
    <property type="term" value="P:meiotic cell cycle"/>
    <property type="evidence" value="ECO:0007669"/>
    <property type="project" value="TreeGrafter"/>
</dbReference>
<sequence>MDGSVDDEFKSLFLPDLEIGTAAFDTDMLFGTFMGTGGELKVEDDIWGGPASYVTIPSLTYPGYPQGNQPPITSHYHSLIPEEAIFSTGAYDPRTVEPVSGENTAKTTASETETQENDPVLEKSPDEAVYSGKTALLELFPTLLALADLTDSSNKDVQMSFSGYLNGRFLTNATSSSDTISCYRRNYIQSNLALRLSGEGIQYPLKVNSMEVLRLKISVFARSNISKDRIEVLVFEDTVPRKRKLPETPSVNPQGDNEVSITATDFEFPTPNSQAMATFVFKKLQFRNATPNNGNLSFQNFYRLHFSLSAVTAAGDVILHDLKSSPILVRGRNPSFYSLRQECLIINKTAHSVEARESKSGSPDDLTKKRSSSMLSIMNLIDDRGQIASPDPQPTPTPQSTASPSKGSGSYLYISISGAYHLPPLNVVYFPHIAHHPRQSDSVTRRRRSEATKGTERKRENPNYYFK</sequence>
<feature type="compositionally biased region" description="Low complexity" evidence="3">
    <location>
        <begin position="398"/>
        <end position="407"/>
    </location>
</feature>
<dbReference type="GO" id="GO:0003677">
    <property type="term" value="F:DNA binding"/>
    <property type="evidence" value="ECO:0007669"/>
    <property type="project" value="UniProtKB-KW"/>
</dbReference>
<dbReference type="OrthoDB" id="4117572at2759"/>
<dbReference type="GO" id="GO:0045944">
    <property type="term" value="P:positive regulation of transcription by RNA polymerase II"/>
    <property type="evidence" value="ECO:0007669"/>
    <property type="project" value="TreeGrafter"/>
</dbReference>
<feature type="DNA-binding region" description="NDT80" evidence="2">
    <location>
        <begin position="99"/>
        <end position="341"/>
    </location>
</feature>
<dbReference type="PANTHER" id="PTHR35144:SF1">
    <property type="entry name" value="PROTEIN PACG"/>
    <property type="match status" value="1"/>
</dbReference>
<dbReference type="GO" id="GO:0000228">
    <property type="term" value="C:nuclear chromosome"/>
    <property type="evidence" value="ECO:0007669"/>
    <property type="project" value="TreeGrafter"/>
</dbReference>
<evidence type="ECO:0000256" key="3">
    <source>
        <dbReference type="SAM" id="MobiDB-lite"/>
    </source>
</evidence>
<dbReference type="InterPro" id="IPR037141">
    <property type="entry name" value="NDT80_DNA-bd_dom_sf"/>
</dbReference>
<dbReference type="PROSITE" id="PS51517">
    <property type="entry name" value="NDT80"/>
    <property type="match status" value="1"/>
</dbReference>
<feature type="compositionally biased region" description="Basic and acidic residues" evidence="3">
    <location>
        <begin position="449"/>
        <end position="461"/>
    </location>
</feature>
<feature type="region of interest" description="Disordered" evidence="3">
    <location>
        <begin position="384"/>
        <end position="407"/>
    </location>
</feature>
<keyword evidence="1 2" id="KW-0238">DNA-binding</keyword>
<evidence type="ECO:0000313" key="6">
    <source>
        <dbReference type="Proteomes" id="UP000094336"/>
    </source>
</evidence>
<evidence type="ECO:0000256" key="2">
    <source>
        <dbReference type="PROSITE-ProRule" id="PRU00850"/>
    </source>
</evidence>
<dbReference type="InterPro" id="IPR052605">
    <property type="entry name" value="Fungal_trans_regulator"/>
</dbReference>
<dbReference type="GO" id="GO:0003700">
    <property type="term" value="F:DNA-binding transcription factor activity"/>
    <property type="evidence" value="ECO:0007669"/>
    <property type="project" value="UniProtKB-UniRule"/>
</dbReference>
<reference evidence="6" key="1">
    <citation type="submission" date="2016-05" db="EMBL/GenBank/DDBJ databases">
        <title>Comparative genomics of biotechnologically important yeasts.</title>
        <authorList>
            <consortium name="DOE Joint Genome Institute"/>
            <person name="Riley R."/>
            <person name="Haridas S."/>
            <person name="Wolfe K.H."/>
            <person name="Lopes M.R."/>
            <person name="Hittinger C.T."/>
            <person name="Goker M."/>
            <person name="Salamov A."/>
            <person name="Wisecaver J."/>
            <person name="Long T.M."/>
            <person name="Aerts A.L."/>
            <person name="Barry K."/>
            <person name="Choi C."/>
            <person name="Clum A."/>
            <person name="Coughlan A.Y."/>
            <person name="Deshpande S."/>
            <person name="Douglass A.P."/>
            <person name="Hanson S.J."/>
            <person name="Klenk H.-P."/>
            <person name="Labutti K."/>
            <person name="Lapidus A."/>
            <person name="Lindquist E."/>
            <person name="Lipzen A."/>
            <person name="Meier-Kolthoff J.P."/>
            <person name="Ohm R.A."/>
            <person name="Otillar R.P."/>
            <person name="Pangilinan J."/>
            <person name="Peng Y."/>
            <person name="Rokas A."/>
            <person name="Rosa C.A."/>
            <person name="Scheuner C."/>
            <person name="Sibirny A.A."/>
            <person name="Slot J.C."/>
            <person name="Stielow J.B."/>
            <person name="Sun H."/>
            <person name="Kurtzman C.P."/>
            <person name="Blackwell M."/>
            <person name="Grigoriev I.V."/>
            <person name="Jeffries T.W."/>
        </authorList>
    </citation>
    <scope>NUCLEOTIDE SEQUENCE [LARGE SCALE GENOMIC DNA]</scope>
    <source>
        <strain evidence="6">NRRL Y-12698</strain>
    </source>
</reference>
<dbReference type="InterPro" id="IPR008967">
    <property type="entry name" value="p53-like_TF_DNA-bd_sf"/>
</dbReference>
<evidence type="ECO:0000259" key="4">
    <source>
        <dbReference type="PROSITE" id="PS51517"/>
    </source>
</evidence>
<proteinExistence type="predicted"/>
<dbReference type="GeneID" id="30145204"/>
<dbReference type="Pfam" id="PF05224">
    <property type="entry name" value="NDT80_PhoG"/>
    <property type="match status" value="1"/>
</dbReference>
<dbReference type="PANTHER" id="PTHR35144">
    <property type="entry name" value="MEIOSIS-SPECIFIC TRANSCRIPTION FACTOR NDT80"/>
    <property type="match status" value="1"/>
</dbReference>
<evidence type="ECO:0000256" key="1">
    <source>
        <dbReference type="ARBA" id="ARBA00023125"/>
    </source>
</evidence>
<dbReference type="STRING" id="984486.A0A1E3QX67"/>
<feature type="compositionally biased region" description="Polar residues" evidence="3">
    <location>
        <begin position="101"/>
        <end position="112"/>
    </location>
</feature>
<keyword evidence="6" id="KW-1185">Reference proteome</keyword>